<accession>A0A098S5H8</accession>
<comment type="caution">
    <text evidence="1">The sequence shown here is derived from an EMBL/GenBank/DDBJ whole genome shotgun (WGS) entry which is preliminary data.</text>
</comment>
<dbReference type="OrthoDB" id="1400529at2"/>
<dbReference type="SUPFAM" id="SSF48452">
    <property type="entry name" value="TPR-like"/>
    <property type="match status" value="1"/>
</dbReference>
<protein>
    <recommendedName>
        <fullName evidence="3">Tetratricopeptide repeat protein</fullName>
    </recommendedName>
</protein>
<dbReference type="AlphaFoldDB" id="A0A098S5H8"/>
<dbReference type="EMBL" id="JPOS01000038">
    <property type="protein sequence ID" value="KGE87335.1"/>
    <property type="molecule type" value="Genomic_DNA"/>
</dbReference>
<evidence type="ECO:0008006" key="3">
    <source>
        <dbReference type="Google" id="ProtNLM"/>
    </source>
</evidence>
<evidence type="ECO:0000313" key="1">
    <source>
        <dbReference type="EMBL" id="KGE87335.1"/>
    </source>
</evidence>
<gene>
    <name evidence="1" type="ORF">IX84_17075</name>
</gene>
<name>A0A098S5H8_9BACT</name>
<reference evidence="1 2" key="1">
    <citation type="journal article" date="2014" name="Int. J. Syst. Evol. Microbiol.">
        <title>Phaeodactylibacter xiamenensis gen. nov., sp. nov., a member of the family Saprospiraceae isolated from the marine alga Phaeodactylum tricornutum.</title>
        <authorList>
            <person name="Chen Z.Jr."/>
            <person name="Lei X."/>
            <person name="Lai Q."/>
            <person name="Li Y."/>
            <person name="Zhang B."/>
            <person name="Zhang J."/>
            <person name="Zhang H."/>
            <person name="Yang L."/>
            <person name="Zheng W."/>
            <person name="Tian Y."/>
            <person name="Yu Z."/>
            <person name="Xu H.Jr."/>
            <person name="Zheng T."/>
        </authorList>
    </citation>
    <scope>NUCLEOTIDE SEQUENCE [LARGE SCALE GENOMIC DNA]</scope>
    <source>
        <strain evidence="1 2">KD52</strain>
    </source>
</reference>
<dbReference type="STRING" id="1524460.IX84_17075"/>
<dbReference type="RefSeq" id="WP_044223055.1">
    <property type="nucleotide sequence ID" value="NZ_JBKAGJ010000009.1"/>
</dbReference>
<proteinExistence type="predicted"/>
<keyword evidence="2" id="KW-1185">Reference proteome</keyword>
<dbReference type="Proteomes" id="UP000029736">
    <property type="component" value="Unassembled WGS sequence"/>
</dbReference>
<sequence length="476" mass="58273">MRKKLQKFTEFADSLLPHETAYLLETQQFEDEIKLGILERLNYNCTNIRQFTPYDKSIDKRKYSNLKNWVNERLEAIDVDMRFDWMSQMERQIMTDAIEPGEEKQLIKAIRDYEQLDFYFTKFYELVQLYRQYLLIRMRYAHHRVADDFLRKYRERYDTCKEVFERMHEATTDIVGQYSENSAQSMQWEGWLTEVFYDEHLDGLNRYLALVRLTFIYFNYRQFDKLKEKYDYIDSLFRKGQYYSRRLLLNYYGNRVLLHTKFQDYDKAEYYGYLSVRDKNSDYIHYVNNLSAVLLRQKKYPEALQLMRTAYPEMKHTPSFHNRIGFVAFYLKCLNYNQQYRNAENYAESFLQAYKKEVFEHRWHIFFSSYLEAMLRQERYPKVLKVVRKYHLLDKERQYQRNANYLPTILWYNAVAQYKEMLMEKDELAELIQTSINSLDRIEDKQYQLSDLLEQIRPFVPGIVNRIQGKMPISLG</sequence>
<dbReference type="InterPro" id="IPR011990">
    <property type="entry name" value="TPR-like_helical_dom_sf"/>
</dbReference>
<organism evidence="1 2">
    <name type="scientific">Phaeodactylibacter xiamenensis</name>
    <dbReference type="NCBI Taxonomy" id="1524460"/>
    <lineage>
        <taxon>Bacteria</taxon>
        <taxon>Pseudomonadati</taxon>
        <taxon>Bacteroidota</taxon>
        <taxon>Saprospiria</taxon>
        <taxon>Saprospirales</taxon>
        <taxon>Haliscomenobacteraceae</taxon>
        <taxon>Phaeodactylibacter</taxon>
    </lineage>
</organism>
<dbReference type="Gene3D" id="1.25.40.10">
    <property type="entry name" value="Tetratricopeptide repeat domain"/>
    <property type="match status" value="1"/>
</dbReference>
<evidence type="ECO:0000313" key="2">
    <source>
        <dbReference type="Proteomes" id="UP000029736"/>
    </source>
</evidence>